<accession>A0A067CE55</accession>
<dbReference type="AlphaFoldDB" id="A0A067CE55"/>
<evidence type="ECO:0000313" key="2">
    <source>
        <dbReference type="EMBL" id="KDO25092.1"/>
    </source>
</evidence>
<feature type="transmembrane region" description="Helical" evidence="1">
    <location>
        <begin position="477"/>
        <end position="493"/>
    </location>
</feature>
<organism evidence="2 3">
    <name type="scientific">Saprolegnia parasitica (strain CBS 223.65)</name>
    <dbReference type="NCBI Taxonomy" id="695850"/>
    <lineage>
        <taxon>Eukaryota</taxon>
        <taxon>Sar</taxon>
        <taxon>Stramenopiles</taxon>
        <taxon>Oomycota</taxon>
        <taxon>Saprolegniomycetes</taxon>
        <taxon>Saprolegniales</taxon>
        <taxon>Saprolegniaceae</taxon>
        <taxon>Saprolegnia</taxon>
    </lineage>
</organism>
<feature type="transmembrane region" description="Helical" evidence="1">
    <location>
        <begin position="89"/>
        <end position="108"/>
    </location>
</feature>
<dbReference type="GeneID" id="24131418"/>
<dbReference type="KEGG" id="spar:SPRG_09233"/>
<evidence type="ECO:0000256" key="1">
    <source>
        <dbReference type="SAM" id="Phobius"/>
    </source>
</evidence>
<dbReference type="SUPFAM" id="SSF103473">
    <property type="entry name" value="MFS general substrate transporter"/>
    <property type="match status" value="1"/>
</dbReference>
<dbReference type="EMBL" id="KK583235">
    <property type="protein sequence ID" value="KDO25092.1"/>
    <property type="molecule type" value="Genomic_DNA"/>
</dbReference>
<feature type="transmembrane region" description="Helical" evidence="1">
    <location>
        <begin position="143"/>
        <end position="162"/>
    </location>
</feature>
<keyword evidence="3" id="KW-1185">Reference proteome</keyword>
<evidence type="ECO:0008006" key="4">
    <source>
        <dbReference type="Google" id="ProtNLM"/>
    </source>
</evidence>
<dbReference type="GO" id="GO:0022857">
    <property type="term" value="F:transmembrane transporter activity"/>
    <property type="evidence" value="ECO:0007669"/>
    <property type="project" value="InterPro"/>
</dbReference>
<dbReference type="PANTHER" id="PTHR11360">
    <property type="entry name" value="MONOCARBOXYLATE TRANSPORTER"/>
    <property type="match status" value="1"/>
</dbReference>
<dbReference type="InterPro" id="IPR036259">
    <property type="entry name" value="MFS_trans_sf"/>
</dbReference>
<proteinExistence type="predicted"/>
<name>A0A067CE55_SAPPC</name>
<feature type="transmembrane region" description="Helical" evidence="1">
    <location>
        <begin position="386"/>
        <end position="403"/>
    </location>
</feature>
<reference evidence="2 3" key="1">
    <citation type="journal article" date="2013" name="PLoS Genet.">
        <title>Distinctive expansion of potential virulence genes in the genome of the oomycete fish pathogen Saprolegnia parasitica.</title>
        <authorList>
            <person name="Jiang R.H."/>
            <person name="de Bruijn I."/>
            <person name="Haas B.J."/>
            <person name="Belmonte R."/>
            <person name="Lobach L."/>
            <person name="Christie J."/>
            <person name="van den Ackerveken G."/>
            <person name="Bottin A."/>
            <person name="Bulone V."/>
            <person name="Diaz-Moreno S.M."/>
            <person name="Dumas B."/>
            <person name="Fan L."/>
            <person name="Gaulin E."/>
            <person name="Govers F."/>
            <person name="Grenville-Briggs L.J."/>
            <person name="Horner N.R."/>
            <person name="Levin J.Z."/>
            <person name="Mammella M."/>
            <person name="Meijer H.J."/>
            <person name="Morris P."/>
            <person name="Nusbaum C."/>
            <person name="Oome S."/>
            <person name="Phillips A.J."/>
            <person name="van Rooyen D."/>
            <person name="Rzeszutek E."/>
            <person name="Saraiva M."/>
            <person name="Secombes C.J."/>
            <person name="Seidl M.F."/>
            <person name="Snel B."/>
            <person name="Stassen J.H."/>
            <person name="Sykes S."/>
            <person name="Tripathy S."/>
            <person name="van den Berg H."/>
            <person name="Vega-Arreguin J.C."/>
            <person name="Wawra S."/>
            <person name="Young S.K."/>
            <person name="Zeng Q."/>
            <person name="Dieguez-Uribeondo J."/>
            <person name="Russ C."/>
            <person name="Tyler B.M."/>
            <person name="van West P."/>
        </authorList>
    </citation>
    <scope>NUCLEOTIDE SEQUENCE [LARGE SCALE GENOMIC DNA]</scope>
    <source>
        <strain evidence="2 3">CBS 223.65</strain>
    </source>
</reference>
<dbReference type="RefSeq" id="XP_012204166.1">
    <property type="nucleotide sequence ID" value="XM_012348776.1"/>
</dbReference>
<gene>
    <name evidence="2" type="ORF">SPRG_09233</name>
</gene>
<feature type="transmembrane region" description="Helical" evidence="1">
    <location>
        <begin position="206"/>
        <end position="228"/>
    </location>
</feature>
<sequence length="583" mass="63903">MARWFCDYWRIVIPPKSLAAIDAERWLLVCPLPGGERSCQFRPFFRYYILIAAALVQFVCGVLFSMTIISKPFDLNVFGESTNNRNAQLAIESGVAIALAMVFVGPVNERRGPRWSMLVGSSLAMVGLCAIQIALWARIWAPLVVGCIGCGLSFGFLVIAAVSTVQKWYPDLRGSALGVSMLGFGAGQIAWNAAFDCIRDHLADEMALNTTFLFAMLLLSPLLAFGIVAMRTPPSTFRVHGHDMHGVPTEAVPSSTTLQDDYYNIGMTLVNYSALTLPRRDGAVAGTERAYHEQVRGLTLLQCIFSTDFLCLAVASAALACTGLLYAEISNPTDADRILRWFNTTSNENVRLHADIAGLLSRVACPMLSDAISKALYWNPAFARKVVFLLLLLLPAVSLPLLLDTLDDFARFKTMIYIAKIAANGGFAVIGCFLTDLYGVYNMSTMYGLMLAGWSLGSVVVATRFSGDRADYFDQVQLIWVLCLVGFCLMVFVRTDSMDRFYHGYQLSICGTTVLQIPFKRRPEASSTVMDPSSLSMATLGRFSSKHQLLSTTSLSKTLSFKHDGAFFIVSSDSEASVGHLDV</sequence>
<dbReference type="InterPro" id="IPR011701">
    <property type="entry name" value="MFS"/>
</dbReference>
<dbReference type="InterPro" id="IPR050327">
    <property type="entry name" value="Proton-linked_MCT"/>
</dbReference>
<feature type="transmembrane region" description="Helical" evidence="1">
    <location>
        <begin position="415"/>
        <end position="434"/>
    </location>
</feature>
<keyword evidence="1" id="KW-0812">Transmembrane</keyword>
<dbReference type="VEuPathDB" id="FungiDB:SPRG_09233"/>
<dbReference type="PANTHER" id="PTHR11360:SF317">
    <property type="entry name" value="MAJOR FACILITATOR SUPERFAMILY (MFS) PROFILE DOMAIN-CONTAINING PROTEIN-RELATED"/>
    <property type="match status" value="1"/>
</dbReference>
<feature type="transmembrane region" description="Helical" evidence="1">
    <location>
        <begin position="47"/>
        <end position="69"/>
    </location>
</feature>
<dbReference type="OrthoDB" id="410267at2759"/>
<keyword evidence="1" id="KW-0472">Membrane</keyword>
<feature type="transmembrane region" description="Helical" evidence="1">
    <location>
        <begin position="115"/>
        <end position="137"/>
    </location>
</feature>
<feature type="transmembrane region" description="Helical" evidence="1">
    <location>
        <begin position="446"/>
        <end position="465"/>
    </location>
</feature>
<feature type="transmembrane region" description="Helical" evidence="1">
    <location>
        <begin position="174"/>
        <end position="194"/>
    </location>
</feature>
<evidence type="ECO:0000313" key="3">
    <source>
        <dbReference type="Proteomes" id="UP000030745"/>
    </source>
</evidence>
<dbReference type="Pfam" id="PF07690">
    <property type="entry name" value="MFS_1"/>
    <property type="match status" value="1"/>
</dbReference>
<dbReference type="Proteomes" id="UP000030745">
    <property type="component" value="Unassembled WGS sequence"/>
</dbReference>
<dbReference type="Gene3D" id="1.20.1250.20">
    <property type="entry name" value="MFS general substrate transporter like domains"/>
    <property type="match status" value="1"/>
</dbReference>
<keyword evidence="1" id="KW-1133">Transmembrane helix</keyword>
<protein>
    <recommendedName>
        <fullName evidence="4">Major facilitator superfamily (MFS) profile domain-containing protein</fullName>
    </recommendedName>
</protein>